<feature type="chain" id="PRO_5017076847" evidence="8">
    <location>
        <begin position="26"/>
        <end position="429"/>
    </location>
</feature>
<dbReference type="InterPro" id="IPR045834">
    <property type="entry name" value="Csd3_N2"/>
</dbReference>
<sequence length="429" mass="46688">MSKTFLKKRYGLLVLALTASGVALATVSQPDLPVAAAYKTERVVQELPMPKLTINANASSYWRDEEVRTGDTLALVLQRLGVSATSIQNFTKSSPIDLKTLELRAGQIVSARVDSVGDVTDIQFFRDDDNGERNLAAIERINGKWQLNTSNIDMETMPSLRSVVITSSSSGALSRAGVPVEIRTSLKEMFSEKFNLDELVEGDSVSLLYESLYFRGQEVATGDVLAAEVRTQGKTYRAYYFEHGDTGGNYYDENGNSLTRGFDGQPIENFKRISSPYGIRRHPVLGSIRMHTGIDYAAPIGTHILAPSDGVVTFSGWKGGYGNTVMLTHDNGVETLYGHMHAYVRGVNVGTRVKAGDVIGLVGSTGRSTGPHLHYEVRINGQHVNPATVALPTPKLSAADLAALKKYQQKTDETMAAVRGLPVMVAQRD</sequence>
<dbReference type="Gene3D" id="2.70.70.10">
    <property type="entry name" value="Glucose Permease (Domain IIA)"/>
    <property type="match status" value="1"/>
</dbReference>
<evidence type="ECO:0000259" key="9">
    <source>
        <dbReference type="Pfam" id="PF01551"/>
    </source>
</evidence>
<dbReference type="InterPro" id="IPR016047">
    <property type="entry name" value="M23ase_b-sheet_dom"/>
</dbReference>
<keyword evidence="8" id="KW-0732">Signal</keyword>
<dbReference type="Proteomes" id="UP000254209">
    <property type="component" value="Unassembled WGS sequence"/>
</dbReference>
<keyword evidence="3" id="KW-0645">Protease</keyword>
<dbReference type="InterPro" id="IPR054512">
    <property type="entry name" value="NMB0315-like_N"/>
</dbReference>
<evidence type="ECO:0000256" key="6">
    <source>
        <dbReference type="ARBA" id="ARBA00022833"/>
    </source>
</evidence>
<evidence type="ECO:0000256" key="1">
    <source>
        <dbReference type="ARBA" id="ARBA00001947"/>
    </source>
</evidence>
<dbReference type="GO" id="GO:0030313">
    <property type="term" value="C:cell envelope"/>
    <property type="evidence" value="ECO:0007669"/>
    <property type="project" value="UniProtKB-SubCell"/>
</dbReference>
<reference evidence="12 13" key="1">
    <citation type="submission" date="2018-06" db="EMBL/GenBank/DDBJ databases">
        <authorList>
            <consortium name="Pathogen Informatics"/>
            <person name="Doyle S."/>
        </authorList>
    </citation>
    <scope>NUCLEOTIDE SEQUENCE [LARGE SCALE GENOMIC DNA]</scope>
    <source>
        <strain evidence="12 13">NCTC10283</strain>
    </source>
</reference>
<keyword evidence="6" id="KW-0862">Zinc</keyword>
<accession>A0A376BT26</accession>
<dbReference type="Pfam" id="PF22310">
    <property type="entry name" value="NMB0315_dom_I"/>
    <property type="match status" value="1"/>
</dbReference>
<dbReference type="STRING" id="1120980.GCA_000745955_00692"/>
<dbReference type="RefSeq" id="WP_034291674.1">
    <property type="nucleotide sequence ID" value="NZ_CP091519.2"/>
</dbReference>
<keyword evidence="5 12" id="KW-0378">Hydrolase</keyword>
<evidence type="ECO:0000256" key="3">
    <source>
        <dbReference type="ARBA" id="ARBA00022670"/>
    </source>
</evidence>
<dbReference type="GO" id="GO:0046872">
    <property type="term" value="F:metal ion binding"/>
    <property type="evidence" value="ECO:0007669"/>
    <property type="project" value="UniProtKB-KW"/>
</dbReference>
<proteinExistence type="predicted"/>
<dbReference type="PANTHER" id="PTHR21666">
    <property type="entry name" value="PEPTIDASE-RELATED"/>
    <property type="match status" value="1"/>
</dbReference>
<name>A0A376BT26_9NEIS</name>
<dbReference type="EC" id="3.4.24.75" evidence="12"/>
<keyword evidence="4" id="KW-0479">Metal-binding</keyword>
<feature type="domain" description="Csd3-like second N-terminal" evidence="10">
    <location>
        <begin position="176"/>
        <end position="277"/>
    </location>
</feature>
<keyword evidence="13" id="KW-1185">Reference proteome</keyword>
<dbReference type="AlphaFoldDB" id="A0A376BT26"/>
<dbReference type="EMBL" id="UFSO01000003">
    <property type="protein sequence ID" value="SSY80001.1"/>
    <property type="molecule type" value="Genomic_DNA"/>
</dbReference>
<evidence type="ECO:0000313" key="13">
    <source>
        <dbReference type="Proteomes" id="UP000254209"/>
    </source>
</evidence>
<gene>
    <name evidence="12" type="ORF">NCTC10283_01554</name>
</gene>
<evidence type="ECO:0000256" key="7">
    <source>
        <dbReference type="ARBA" id="ARBA00023049"/>
    </source>
</evidence>
<comment type="subcellular location">
    <subcellularLocation>
        <location evidence="2">Cell envelope</location>
    </subcellularLocation>
</comment>
<feature type="domain" description="M23ase beta-sheet core" evidence="9">
    <location>
        <begin position="289"/>
        <end position="386"/>
    </location>
</feature>
<evidence type="ECO:0000256" key="8">
    <source>
        <dbReference type="SAM" id="SignalP"/>
    </source>
</evidence>
<dbReference type="CDD" id="cd12797">
    <property type="entry name" value="M23_peptidase"/>
    <property type="match status" value="1"/>
</dbReference>
<dbReference type="Pfam" id="PF01551">
    <property type="entry name" value="Peptidase_M23"/>
    <property type="match status" value="1"/>
</dbReference>
<evidence type="ECO:0000256" key="4">
    <source>
        <dbReference type="ARBA" id="ARBA00022723"/>
    </source>
</evidence>
<dbReference type="GO" id="GO:0004222">
    <property type="term" value="F:metalloendopeptidase activity"/>
    <property type="evidence" value="ECO:0007669"/>
    <property type="project" value="TreeGrafter"/>
</dbReference>
<evidence type="ECO:0000259" key="11">
    <source>
        <dbReference type="Pfam" id="PF22310"/>
    </source>
</evidence>
<dbReference type="GO" id="GO:0006508">
    <property type="term" value="P:proteolysis"/>
    <property type="evidence" value="ECO:0007669"/>
    <property type="project" value="UniProtKB-KW"/>
</dbReference>
<dbReference type="OrthoDB" id="9815245at2"/>
<dbReference type="PANTHER" id="PTHR21666:SF288">
    <property type="entry name" value="CELL DIVISION PROTEIN YTFB"/>
    <property type="match status" value="1"/>
</dbReference>
<protein>
    <submittedName>
        <fullName evidence="12">Glycyl-glycine endopeptidase ALE-1</fullName>
        <ecNumber evidence="12">3.4.24.75</ecNumber>
    </submittedName>
</protein>
<dbReference type="InterPro" id="IPR011055">
    <property type="entry name" value="Dup_hybrid_motif"/>
</dbReference>
<evidence type="ECO:0000313" key="12">
    <source>
        <dbReference type="EMBL" id="SSY80001.1"/>
    </source>
</evidence>
<dbReference type="Gene3D" id="3.10.450.350">
    <property type="match status" value="2"/>
</dbReference>
<dbReference type="SUPFAM" id="SSF51261">
    <property type="entry name" value="Duplicated hybrid motif"/>
    <property type="match status" value="1"/>
</dbReference>
<dbReference type="InterPro" id="IPR050570">
    <property type="entry name" value="Cell_wall_metabolism_enzyme"/>
</dbReference>
<organism evidence="12 13">
    <name type="scientific">Alysiella crassa</name>
    <dbReference type="NCBI Taxonomy" id="153491"/>
    <lineage>
        <taxon>Bacteria</taxon>
        <taxon>Pseudomonadati</taxon>
        <taxon>Pseudomonadota</taxon>
        <taxon>Betaproteobacteria</taxon>
        <taxon>Neisseriales</taxon>
        <taxon>Neisseriaceae</taxon>
        <taxon>Alysiella</taxon>
    </lineage>
</organism>
<evidence type="ECO:0000256" key="5">
    <source>
        <dbReference type="ARBA" id="ARBA00022801"/>
    </source>
</evidence>
<keyword evidence="7" id="KW-0482">Metalloprotease</keyword>
<feature type="signal peptide" evidence="8">
    <location>
        <begin position="1"/>
        <end position="25"/>
    </location>
</feature>
<evidence type="ECO:0000256" key="2">
    <source>
        <dbReference type="ARBA" id="ARBA00004196"/>
    </source>
</evidence>
<dbReference type="Pfam" id="PF19425">
    <property type="entry name" value="Csd3_N2"/>
    <property type="match status" value="1"/>
</dbReference>
<feature type="domain" description="DD-carboxypeptidase/endopeptidase Mpg-like N-terminal" evidence="11">
    <location>
        <begin position="60"/>
        <end position="143"/>
    </location>
</feature>
<comment type="cofactor">
    <cofactor evidence="1">
        <name>Zn(2+)</name>
        <dbReference type="ChEBI" id="CHEBI:29105"/>
    </cofactor>
</comment>
<dbReference type="FunFam" id="2.70.70.10:FF:000006">
    <property type="entry name" value="M23 family peptidase"/>
    <property type="match status" value="1"/>
</dbReference>
<evidence type="ECO:0000259" key="10">
    <source>
        <dbReference type="Pfam" id="PF19425"/>
    </source>
</evidence>